<dbReference type="PANTHER" id="PTHR35006">
    <property type="entry name" value="GLYOXALASE FAMILY PROTEIN (AFU_ORTHOLOGUE AFUA_5G14830)"/>
    <property type="match status" value="1"/>
</dbReference>
<dbReference type="Gene3D" id="3.10.180.10">
    <property type="entry name" value="2,3-Dihydroxybiphenyl 1,2-Dioxygenase, domain 1"/>
    <property type="match status" value="1"/>
</dbReference>
<organism evidence="2 3">
    <name type="scientific">Methylobacterium nodulans (strain LMG 21967 / CNCM I-2342 / ORS 2060)</name>
    <dbReference type="NCBI Taxonomy" id="460265"/>
    <lineage>
        <taxon>Bacteria</taxon>
        <taxon>Pseudomonadati</taxon>
        <taxon>Pseudomonadota</taxon>
        <taxon>Alphaproteobacteria</taxon>
        <taxon>Hyphomicrobiales</taxon>
        <taxon>Methylobacteriaceae</taxon>
        <taxon>Methylobacterium</taxon>
    </lineage>
</organism>
<protein>
    <submittedName>
        <fullName evidence="2">Glyoxalase/bleomycin resistance protein/dioxygenase</fullName>
    </submittedName>
</protein>
<evidence type="ECO:0000259" key="1">
    <source>
        <dbReference type="PROSITE" id="PS51819"/>
    </source>
</evidence>
<dbReference type="SUPFAM" id="SSF54593">
    <property type="entry name" value="Glyoxalase/Bleomycin resistance protein/Dihydroxybiphenyl dioxygenase"/>
    <property type="match status" value="1"/>
</dbReference>
<name>B8IWN4_METNO</name>
<dbReference type="GO" id="GO:0051213">
    <property type="term" value="F:dioxygenase activity"/>
    <property type="evidence" value="ECO:0007669"/>
    <property type="project" value="UniProtKB-KW"/>
</dbReference>
<dbReference type="Pfam" id="PF00903">
    <property type="entry name" value="Glyoxalase"/>
    <property type="match status" value="1"/>
</dbReference>
<reference evidence="3" key="1">
    <citation type="submission" date="2009-01" db="EMBL/GenBank/DDBJ databases">
        <title>Complete sequence of plasmid 2 of Methylobacterium nodulans ORS 2060.</title>
        <authorList>
            <consortium name="US DOE Joint Genome Institute"/>
            <person name="Lucas S."/>
            <person name="Copeland A."/>
            <person name="Lapidus A."/>
            <person name="Glavina del Rio T."/>
            <person name="Dalin E."/>
            <person name="Tice H."/>
            <person name="Bruce D."/>
            <person name="Goodwin L."/>
            <person name="Pitluck S."/>
            <person name="Sims D."/>
            <person name="Brettin T."/>
            <person name="Detter J.C."/>
            <person name="Han C."/>
            <person name="Larimer F."/>
            <person name="Land M."/>
            <person name="Hauser L."/>
            <person name="Kyrpides N."/>
            <person name="Ivanova N."/>
            <person name="Marx C.J."/>
            <person name="Richardson P."/>
        </authorList>
    </citation>
    <scope>NUCLEOTIDE SEQUENCE [LARGE SCALE GENOMIC DNA]</scope>
    <source>
        <strain evidence="3">LMG 21967 / CNCM I-2342 / ORS 2060</strain>
        <plasmid evidence="3">Plasmid pMNOD02</plasmid>
    </source>
</reference>
<accession>B8IWN4</accession>
<sequence length="129" mass="13456">MYSHIVVGTDDLQTALAFYDRVLAVLGLRRIAADDVSGAIGYAADGGSRAPMFFVGPPLNGCAAAPGNGTTVAFLAQDEEVVRQWHAAALAAGGSDEGPPGLRPQYHPGYYAAYSRDPDGNKLCCVFHG</sequence>
<geneLocation type="plasmid" evidence="2 3">
    <name>pMNOD02</name>
</geneLocation>
<dbReference type="InterPro" id="IPR004360">
    <property type="entry name" value="Glyas_Fos-R_dOase_dom"/>
</dbReference>
<dbReference type="HOGENOM" id="CLU_046006_6_0_5"/>
<gene>
    <name evidence="2" type="ordered locus">Mnod_7917</name>
</gene>
<keyword evidence="2" id="KW-0614">Plasmid</keyword>
<evidence type="ECO:0000313" key="2">
    <source>
        <dbReference type="EMBL" id="ACL62925.1"/>
    </source>
</evidence>
<dbReference type="CDD" id="cd07262">
    <property type="entry name" value="VOC_like"/>
    <property type="match status" value="1"/>
</dbReference>
<dbReference type="EMBL" id="CP001351">
    <property type="protein sequence ID" value="ACL62925.1"/>
    <property type="molecule type" value="Genomic_DNA"/>
</dbReference>
<dbReference type="AlphaFoldDB" id="B8IWN4"/>
<dbReference type="OrthoDB" id="9807407at2"/>
<dbReference type="InterPro" id="IPR029068">
    <property type="entry name" value="Glyas_Bleomycin-R_OHBP_Dase"/>
</dbReference>
<feature type="domain" description="VOC" evidence="1">
    <location>
        <begin position="1"/>
        <end position="128"/>
    </location>
</feature>
<dbReference type="Proteomes" id="UP000008207">
    <property type="component" value="Plasmid pMNOD02"/>
</dbReference>
<keyword evidence="3" id="KW-1185">Reference proteome</keyword>
<dbReference type="PROSITE" id="PS51819">
    <property type="entry name" value="VOC"/>
    <property type="match status" value="1"/>
</dbReference>
<dbReference type="KEGG" id="mno:Mnod_7917"/>
<keyword evidence="2" id="KW-0223">Dioxygenase</keyword>
<keyword evidence="2" id="KW-0560">Oxidoreductase</keyword>
<proteinExistence type="predicted"/>
<dbReference type="RefSeq" id="WP_012631127.1">
    <property type="nucleotide sequence ID" value="NC_011887.1"/>
</dbReference>
<dbReference type="InterPro" id="IPR037523">
    <property type="entry name" value="VOC_core"/>
</dbReference>
<evidence type="ECO:0000313" key="3">
    <source>
        <dbReference type="Proteomes" id="UP000008207"/>
    </source>
</evidence>
<dbReference type="PANTHER" id="PTHR35006:SF1">
    <property type="entry name" value="BLL2941 PROTEIN"/>
    <property type="match status" value="1"/>
</dbReference>